<dbReference type="EMBL" id="BARU01009124">
    <property type="protein sequence ID" value="GAH33038.1"/>
    <property type="molecule type" value="Genomic_DNA"/>
</dbReference>
<keyword evidence="1" id="KW-0479">Metal-binding</keyword>
<evidence type="ECO:0000256" key="1">
    <source>
        <dbReference type="ARBA" id="ARBA00022723"/>
    </source>
</evidence>
<organism evidence="4">
    <name type="scientific">marine sediment metagenome</name>
    <dbReference type="NCBI Taxonomy" id="412755"/>
    <lineage>
        <taxon>unclassified sequences</taxon>
        <taxon>metagenomes</taxon>
        <taxon>ecological metagenomes</taxon>
    </lineage>
</organism>
<dbReference type="GO" id="GO:0006260">
    <property type="term" value="P:DNA replication"/>
    <property type="evidence" value="ECO:0007669"/>
    <property type="project" value="InterPro"/>
</dbReference>
<dbReference type="AlphaFoldDB" id="X1GJ74"/>
<evidence type="ECO:0000259" key="3">
    <source>
        <dbReference type="Pfam" id="PF03119"/>
    </source>
</evidence>
<feature type="domain" description="Zinc-finger NAD-dependent DNA ligase C4-type" evidence="3">
    <location>
        <begin position="1"/>
        <end position="25"/>
    </location>
</feature>
<dbReference type="GO" id="GO:0006281">
    <property type="term" value="P:DNA repair"/>
    <property type="evidence" value="ECO:0007669"/>
    <property type="project" value="InterPro"/>
</dbReference>
<name>X1GJ74_9ZZZZ</name>
<keyword evidence="2" id="KW-0862">Zinc</keyword>
<evidence type="ECO:0000313" key="4">
    <source>
        <dbReference type="EMBL" id="GAH33038.1"/>
    </source>
</evidence>
<evidence type="ECO:0000256" key="2">
    <source>
        <dbReference type="ARBA" id="ARBA00022833"/>
    </source>
</evidence>
<dbReference type="InterPro" id="IPR010994">
    <property type="entry name" value="RuvA_2-like"/>
</dbReference>
<reference evidence="4" key="1">
    <citation type="journal article" date="2014" name="Front. Microbiol.">
        <title>High frequency of phylogenetically diverse reductive dehalogenase-homologous genes in deep subseafloor sedimentary metagenomes.</title>
        <authorList>
            <person name="Kawai M."/>
            <person name="Futagami T."/>
            <person name="Toyoda A."/>
            <person name="Takaki Y."/>
            <person name="Nishi S."/>
            <person name="Hori S."/>
            <person name="Arai W."/>
            <person name="Tsubouchi T."/>
            <person name="Morono Y."/>
            <person name="Uchiyama I."/>
            <person name="Ito T."/>
            <person name="Fujiyama A."/>
            <person name="Inagaki F."/>
            <person name="Takami H."/>
        </authorList>
    </citation>
    <scope>NUCLEOTIDE SEQUENCE</scope>
    <source>
        <strain evidence="4">Expedition CK06-06</strain>
    </source>
</reference>
<dbReference type="Pfam" id="PF03119">
    <property type="entry name" value="DNA_ligase_ZBD"/>
    <property type="match status" value="1"/>
</dbReference>
<protein>
    <recommendedName>
        <fullName evidence="3">Zinc-finger NAD-dependent DNA ligase C4-type domain-containing protein</fullName>
    </recommendedName>
</protein>
<comment type="caution">
    <text evidence="4">The sequence shown here is derived from an EMBL/GenBank/DDBJ whole genome shotgun (WGS) entry which is preliminary data.</text>
</comment>
<dbReference type="SUPFAM" id="SSF47781">
    <property type="entry name" value="RuvA domain 2-like"/>
    <property type="match status" value="1"/>
</dbReference>
<dbReference type="GO" id="GO:0046872">
    <property type="term" value="F:metal ion binding"/>
    <property type="evidence" value="ECO:0007669"/>
    <property type="project" value="UniProtKB-KW"/>
</dbReference>
<feature type="non-terminal residue" evidence="4">
    <location>
        <position position="1"/>
    </location>
</feature>
<sequence>PACNSNIIRLHNEVAYRCINAVCSAQQFEKIVHFASRGAIILMELVILPSHIRKLE</sequence>
<dbReference type="Gene3D" id="6.20.10.30">
    <property type="match status" value="1"/>
</dbReference>
<dbReference type="GO" id="GO:0003911">
    <property type="term" value="F:DNA ligase (NAD+) activity"/>
    <property type="evidence" value="ECO:0007669"/>
    <property type="project" value="InterPro"/>
</dbReference>
<proteinExistence type="predicted"/>
<dbReference type="InterPro" id="IPR004149">
    <property type="entry name" value="Znf_DNAligase_C4"/>
</dbReference>
<gene>
    <name evidence="4" type="ORF">S03H2_17656</name>
</gene>
<accession>X1GJ74</accession>